<comment type="caution">
    <text evidence="5">The sequence shown here is derived from an EMBL/GenBank/DDBJ whole genome shotgun (WGS) entry which is preliminary data.</text>
</comment>
<dbReference type="InterPro" id="IPR036390">
    <property type="entry name" value="WH_DNA-bd_sf"/>
</dbReference>
<dbReference type="PANTHER" id="PTHR44846:SF1">
    <property type="entry name" value="MANNOSYL-D-GLYCERATE TRANSPORT_METABOLISM SYSTEM REPRESSOR MNGR-RELATED"/>
    <property type="match status" value="1"/>
</dbReference>
<evidence type="ECO:0000313" key="6">
    <source>
        <dbReference type="Proteomes" id="UP000240892"/>
    </source>
</evidence>
<keyword evidence="6" id="KW-1185">Reference proteome</keyword>
<dbReference type="SMART" id="SM00866">
    <property type="entry name" value="UTRA"/>
    <property type="match status" value="1"/>
</dbReference>
<dbReference type="Proteomes" id="UP000240892">
    <property type="component" value="Unassembled WGS sequence"/>
</dbReference>
<evidence type="ECO:0000256" key="2">
    <source>
        <dbReference type="ARBA" id="ARBA00023125"/>
    </source>
</evidence>
<dbReference type="CDD" id="cd07377">
    <property type="entry name" value="WHTH_GntR"/>
    <property type="match status" value="1"/>
</dbReference>
<dbReference type="Pfam" id="PF00392">
    <property type="entry name" value="GntR"/>
    <property type="match status" value="1"/>
</dbReference>
<sequence>MKINKKNKLPMYAQLFEIVTQKINAGELKAGQQLPFERELCLQYEISRTTVRQAMAELEKEGFIKKIHGKGIFVREQAVKQSLITVYSFHEEMMRLNKTPGTTLLHFSLSSAPTRIAQKLNTENPVYHIIRLRSADYEPILYEETYLTSVLFPELTQEDIETCGLYNAIKEKYNISVRRAIDTFRAINIKPDIARHLNETPGAPGLQIERIAFLDNTPIEYTVEIARGSQFEYTIELQGVTLNSSITAV</sequence>
<dbReference type="PROSITE" id="PS50949">
    <property type="entry name" value="HTH_GNTR"/>
    <property type="match status" value="1"/>
</dbReference>
<dbReference type="EMBL" id="PYHO01000002">
    <property type="protein sequence ID" value="PSR48166.1"/>
    <property type="molecule type" value="Genomic_DNA"/>
</dbReference>
<dbReference type="SUPFAM" id="SSF64288">
    <property type="entry name" value="Chorismate lyase-like"/>
    <property type="match status" value="1"/>
</dbReference>
<protein>
    <submittedName>
        <fullName evidence="5">GntR family transcriptional regulator</fullName>
    </submittedName>
</protein>
<feature type="domain" description="HTH gntR-type" evidence="4">
    <location>
        <begin position="9"/>
        <end position="77"/>
    </location>
</feature>
<dbReference type="Pfam" id="PF07702">
    <property type="entry name" value="UTRA"/>
    <property type="match status" value="1"/>
</dbReference>
<keyword evidence="3" id="KW-0804">Transcription</keyword>
<dbReference type="InterPro" id="IPR000524">
    <property type="entry name" value="Tscrpt_reg_HTH_GntR"/>
</dbReference>
<dbReference type="SMART" id="SM00345">
    <property type="entry name" value="HTH_GNTR"/>
    <property type="match status" value="1"/>
</dbReference>
<dbReference type="GO" id="GO:0045892">
    <property type="term" value="P:negative regulation of DNA-templated transcription"/>
    <property type="evidence" value="ECO:0007669"/>
    <property type="project" value="TreeGrafter"/>
</dbReference>
<keyword evidence="1" id="KW-0805">Transcription regulation</keyword>
<dbReference type="SUPFAM" id="SSF46785">
    <property type="entry name" value="Winged helix' DNA-binding domain"/>
    <property type="match status" value="1"/>
</dbReference>
<keyword evidence="2" id="KW-0238">DNA-binding</keyword>
<gene>
    <name evidence="5" type="ORF">C8256_03175</name>
</gene>
<dbReference type="InterPro" id="IPR036388">
    <property type="entry name" value="WH-like_DNA-bd_sf"/>
</dbReference>
<evidence type="ECO:0000259" key="4">
    <source>
        <dbReference type="PROSITE" id="PS50949"/>
    </source>
</evidence>
<dbReference type="AlphaFoldDB" id="A0A2T2Y6K3"/>
<dbReference type="GO" id="GO:0003700">
    <property type="term" value="F:DNA-binding transcription factor activity"/>
    <property type="evidence" value="ECO:0007669"/>
    <property type="project" value="InterPro"/>
</dbReference>
<dbReference type="InterPro" id="IPR011663">
    <property type="entry name" value="UTRA"/>
</dbReference>
<evidence type="ECO:0000256" key="1">
    <source>
        <dbReference type="ARBA" id="ARBA00023015"/>
    </source>
</evidence>
<proteinExistence type="predicted"/>
<dbReference type="Gene3D" id="3.40.1410.10">
    <property type="entry name" value="Chorismate lyase-like"/>
    <property type="match status" value="1"/>
</dbReference>
<accession>A0A2T2Y6K3</accession>
<evidence type="ECO:0000313" key="5">
    <source>
        <dbReference type="EMBL" id="PSR48166.1"/>
    </source>
</evidence>
<organism evidence="5 6">
    <name type="scientific">Kluyvera genomosp. 2</name>
    <dbReference type="NCBI Taxonomy" id="2774054"/>
    <lineage>
        <taxon>Bacteria</taxon>
        <taxon>Pseudomonadati</taxon>
        <taxon>Pseudomonadota</taxon>
        <taxon>Gammaproteobacteria</taxon>
        <taxon>Enterobacterales</taxon>
        <taxon>Enterobacteriaceae</taxon>
        <taxon>Kluyvera</taxon>
    </lineage>
</organism>
<dbReference type="InterPro" id="IPR028978">
    <property type="entry name" value="Chorismate_lyase_/UTRA_dom_sf"/>
</dbReference>
<dbReference type="InterPro" id="IPR050679">
    <property type="entry name" value="Bact_HTH_transcr_reg"/>
</dbReference>
<name>A0A2T2Y6K3_9ENTR</name>
<dbReference type="RefSeq" id="WP_106924602.1">
    <property type="nucleotide sequence ID" value="NZ_CABMMU010000002.1"/>
</dbReference>
<reference evidence="5 6" key="1">
    <citation type="submission" date="2018-03" db="EMBL/GenBank/DDBJ databases">
        <title>First report of an OXA-48+CTX-M-M-producing Kluyvera ascorbata clone recovered from patients admitted in a University Hospital in Madrid, Spain.</title>
        <authorList>
            <person name="Hernandez-Garcia M."/>
            <person name="Leon-Sampedro R."/>
            <person name="Perez-Viso B."/>
            <person name="Morosini M.I."/>
            <person name="Lopez-Fresnena N."/>
            <person name="Coque T.M."/>
            <person name="Bonten M."/>
            <person name="Malhotra-Kumar S."/>
            <person name="Ruiz-Garbajosa P."/>
            <person name="Canton R."/>
        </authorList>
    </citation>
    <scope>NUCLEOTIDE SEQUENCE [LARGE SCALE GENOMIC DNA]</scope>
    <source>
        <strain evidence="5 6">KA2</strain>
    </source>
</reference>
<evidence type="ECO:0000256" key="3">
    <source>
        <dbReference type="ARBA" id="ARBA00023163"/>
    </source>
</evidence>
<dbReference type="GO" id="GO:0003677">
    <property type="term" value="F:DNA binding"/>
    <property type="evidence" value="ECO:0007669"/>
    <property type="project" value="UniProtKB-KW"/>
</dbReference>
<dbReference type="Gene3D" id="1.10.10.10">
    <property type="entry name" value="Winged helix-like DNA-binding domain superfamily/Winged helix DNA-binding domain"/>
    <property type="match status" value="1"/>
</dbReference>
<dbReference type="PANTHER" id="PTHR44846">
    <property type="entry name" value="MANNOSYL-D-GLYCERATE TRANSPORT/METABOLISM SYSTEM REPRESSOR MNGR-RELATED"/>
    <property type="match status" value="1"/>
</dbReference>
<dbReference type="PRINTS" id="PR00035">
    <property type="entry name" value="HTHGNTR"/>
</dbReference>